<evidence type="ECO:0000313" key="3">
    <source>
        <dbReference type="Proteomes" id="UP000275078"/>
    </source>
</evidence>
<protein>
    <recommendedName>
        <fullName evidence="4">Secreted protein</fullName>
    </recommendedName>
</protein>
<feature type="signal peptide" evidence="1">
    <location>
        <begin position="1"/>
        <end position="29"/>
    </location>
</feature>
<dbReference type="AlphaFoldDB" id="A0A3N4HR95"/>
<keyword evidence="3" id="KW-1185">Reference proteome</keyword>
<evidence type="ECO:0000256" key="1">
    <source>
        <dbReference type="SAM" id="SignalP"/>
    </source>
</evidence>
<dbReference type="Proteomes" id="UP000275078">
    <property type="component" value="Unassembled WGS sequence"/>
</dbReference>
<sequence>MGRCFVSGLFRVFWGLPVLFVGCERSGCGFVMVVRSPPPPRSRSLVPPLSPRFVPPQLEPARCPLRLYLSPGFCGRLTVPGWILPLPTLPRSYVKTWRRGNIEGPE</sequence>
<proteinExistence type="predicted"/>
<dbReference type="PROSITE" id="PS51257">
    <property type="entry name" value="PROKAR_LIPOPROTEIN"/>
    <property type="match status" value="1"/>
</dbReference>
<evidence type="ECO:0008006" key="4">
    <source>
        <dbReference type="Google" id="ProtNLM"/>
    </source>
</evidence>
<feature type="chain" id="PRO_5018294778" description="Secreted protein" evidence="1">
    <location>
        <begin position="30"/>
        <end position="106"/>
    </location>
</feature>
<accession>A0A3N4HR95</accession>
<dbReference type="EMBL" id="ML119774">
    <property type="protein sequence ID" value="RPA75008.1"/>
    <property type="molecule type" value="Genomic_DNA"/>
</dbReference>
<evidence type="ECO:0000313" key="2">
    <source>
        <dbReference type="EMBL" id="RPA75008.1"/>
    </source>
</evidence>
<name>A0A3N4HR95_ASCIM</name>
<keyword evidence="1" id="KW-0732">Signal</keyword>
<organism evidence="2 3">
    <name type="scientific">Ascobolus immersus RN42</name>
    <dbReference type="NCBI Taxonomy" id="1160509"/>
    <lineage>
        <taxon>Eukaryota</taxon>
        <taxon>Fungi</taxon>
        <taxon>Dikarya</taxon>
        <taxon>Ascomycota</taxon>
        <taxon>Pezizomycotina</taxon>
        <taxon>Pezizomycetes</taxon>
        <taxon>Pezizales</taxon>
        <taxon>Ascobolaceae</taxon>
        <taxon>Ascobolus</taxon>
    </lineage>
</organism>
<gene>
    <name evidence="2" type="ORF">BJ508DRAFT_418339</name>
</gene>
<reference evidence="2 3" key="1">
    <citation type="journal article" date="2018" name="Nat. Ecol. Evol.">
        <title>Pezizomycetes genomes reveal the molecular basis of ectomycorrhizal truffle lifestyle.</title>
        <authorList>
            <person name="Murat C."/>
            <person name="Payen T."/>
            <person name="Noel B."/>
            <person name="Kuo A."/>
            <person name="Morin E."/>
            <person name="Chen J."/>
            <person name="Kohler A."/>
            <person name="Krizsan K."/>
            <person name="Balestrini R."/>
            <person name="Da Silva C."/>
            <person name="Montanini B."/>
            <person name="Hainaut M."/>
            <person name="Levati E."/>
            <person name="Barry K.W."/>
            <person name="Belfiori B."/>
            <person name="Cichocki N."/>
            <person name="Clum A."/>
            <person name="Dockter R.B."/>
            <person name="Fauchery L."/>
            <person name="Guy J."/>
            <person name="Iotti M."/>
            <person name="Le Tacon F."/>
            <person name="Lindquist E.A."/>
            <person name="Lipzen A."/>
            <person name="Malagnac F."/>
            <person name="Mello A."/>
            <person name="Molinier V."/>
            <person name="Miyauchi S."/>
            <person name="Poulain J."/>
            <person name="Riccioni C."/>
            <person name="Rubini A."/>
            <person name="Sitrit Y."/>
            <person name="Splivallo R."/>
            <person name="Traeger S."/>
            <person name="Wang M."/>
            <person name="Zifcakova L."/>
            <person name="Wipf D."/>
            <person name="Zambonelli A."/>
            <person name="Paolocci F."/>
            <person name="Nowrousian M."/>
            <person name="Ottonello S."/>
            <person name="Baldrian P."/>
            <person name="Spatafora J.W."/>
            <person name="Henrissat B."/>
            <person name="Nagy L.G."/>
            <person name="Aury J.M."/>
            <person name="Wincker P."/>
            <person name="Grigoriev I.V."/>
            <person name="Bonfante P."/>
            <person name="Martin F.M."/>
        </authorList>
    </citation>
    <scope>NUCLEOTIDE SEQUENCE [LARGE SCALE GENOMIC DNA]</scope>
    <source>
        <strain evidence="2 3">RN42</strain>
    </source>
</reference>